<keyword evidence="2" id="KW-1185">Reference proteome</keyword>
<dbReference type="RefSeq" id="WP_111524165.1">
    <property type="nucleotide sequence ID" value="NZ_CP032364.1"/>
</dbReference>
<organism evidence="1 2">
    <name type="scientific">Lachnoanaerobaculum umeaense</name>
    <dbReference type="NCBI Taxonomy" id="617123"/>
    <lineage>
        <taxon>Bacteria</taxon>
        <taxon>Bacillati</taxon>
        <taxon>Bacillota</taxon>
        <taxon>Clostridia</taxon>
        <taxon>Lachnospirales</taxon>
        <taxon>Lachnospiraceae</taxon>
        <taxon>Lachnoanaerobaculum</taxon>
    </lineage>
</organism>
<reference evidence="1 2" key="1">
    <citation type="submission" date="2018-09" db="EMBL/GenBank/DDBJ databases">
        <title>Genome sequencing of Lachnoanaerobaculum umeaense DSM 23576.</title>
        <authorList>
            <person name="Kook J.-K."/>
            <person name="Park S.-N."/>
            <person name="Lim Y.K."/>
        </authorList>
    </citation>
    <scope>NUCLEOTIDE SEQUENCE [LARGE SCALE GENOMIC DNA]</scope>
    <source>
        <strain evidence="2">DSM 23576 \ CCUG 58757</strain>
    </source>
</reference>
<name>A0A385Q0A8_9FIRM</name>
<gene>
    <name evidence="1" type="ORF">D4A81_06500</name>
</gene>
<evidence type="ECO:0000313" key="2">
    <source>
        <dbReference type="Proteomes" id="UP000265562"/>
    </source>
</evidence>
<dbReference type="KEGG" id="lua:D4A81_06500"/>
<dbReference type="EMBL" id="CP032364">
    <property type="protein sequence ID" value="AYA99616.1"/>
    <property type="molecule type" value="Genomic_DNA"/>
</dbReference>
<dbReference type="InterPro" id="IPR008875">
    <property type="entry name" value="TraX"/>
</dbReference>
<dbReference type="Proteomes" id="UP000265562">
    <property type="component" value="Chromosome"/>
</dbReference>
<sequence>MKSYIDSTKLKYFAIVLMFLDHIHQMFFELGAPGWLSIFGRPVFPILLFLFADSFHYTHSRKKLIIRLLFMTWIMNIGKLIVGNMFENGQVVLSNNAFATFLVVAILDSGWDNIVASIKEKSIKTFFIGLGIIILPVILSTPMLFLGMMFGDGKISPELTRVFAFIMLMIPNLFTAEGGISTVMLGFIFYIFRTKRKIQFLVLILISVLSFYTNPSSIQWMMVFAIIPLYFYNGEKGRGDKNFFYIFYPVHIYILYILASLLH</sequence>
<dbReference type="AlphaFoldDB" id="A0A385Q0A8"/>
<proteinExistence type="predicted"/>
<evidence type="ECO:0000313" key="1">
    <source>
        <dbReference type="EMBL" id="AYA99616.1"/>
    </source>
</evidence>
<accession>A0A385Q0A8</accession>
<dbReference type="OrthoDB" id="9781069at2"/>
<protein>
    <submittedName>
        <fullName evidence="1">Uncharacterized protein</fullName>
    </submittedName>
</protein>
<dbReference type="Pfam" id="PF05857">
    <property type="entry name" value="TraX"/>
    <property type="match status" value="1"/>
</dbReference>